<dbReference type="InterPro" id="IPR015422">
    <property type="entry name" value="PyrdxlP-dep_Trfase_small"/>
</dbReference>
<evidence type="ECO:0000256" key="3">
    <source>
        <dbReference type="RuleBase" id="RU362118"/>
    </source>
</evidence>
<dbReference type="InterPro" id="IPR051750">
    <property type="entry name" value="Trans-sulfuration_enzymes"/>
</dbReference>
<dbReference type="EMBL" id="NPDT01000001">
    <property type="protein sequence ID" value="PJZ67027.1"/>
    <property type="molecule type" value="Genomic_DNA"/>
</dbReference>
<name>A0A2M9ZFA7_9LEPT</name>
<comment type="cofactor">
    <cofactor evidence="1 3">
        <name>pyridoxal 5'-phosphate</name>
        <dbReference type="ChEBI" id="CHEBI:597326"/>
    </cofactor>
</comment>
<dbReference type="PANTHER" id="PTHR42699:SF1">
    <property type="entry name" value="CYSTATHIONINE GAMMA-SYNTHASE-RELATED"/>
    <property type="match status" value="1"/>
</dbReference>
<reference evidence="4 5" key="1">
    <citation type="submission" date="2017-07" db="EMBL/GenBank/DDBJ databases">
        <title>Leptospira spp. isolated from tropical soils.</title>
        <authorList>
            <person name="Thibeaux R."/>
            <person name="Iraola G."/>
            <person name="Ferres I."/>
            <person name="Bierque E."/>
            <person name="Girault D."/>
            <person name="Soupe-Gilbert M.-E."/>
            <person name="Picardeau M."/>
            <person name="Goarant C."/>
        </authorList>
    </citation>
    <scope>NUCLEOTIDE SEQUENCE [LARGE SCALE GENOMIC DNA]</scope>
    <source>
        <strain evidence="4 5">FH2-C-A2</strain>
    </source>
</reference>
<dbReference type="SUPFAM" id="SSF53383">
    <property type="entry name" value="PLP-dependent transferases"/>
    <property type="match status" value="1"/>
</dbReference>
<dbReference type="RefSeq" id="WP_100757588.1">
    <property type="nucleotide sequence ID" value="NZ_NPDT01000001.1"/>
</dbReference>
<evidence type="ECO:0000313" key="4">
    <source>
        <dbReference type="EMBL" id="PJZ67027.1"/>
    </source>
</evidence>
<evidence type="ECO:0000256" key="2">
    <source>
        <dbReference type="ARBA" id="ARBA00022898"/>
    </source>
</evidence>
<evidence type="ECO:0000256" key="1">
    <source>
        <dbReference type="ARBA" id="ARBA00001933"/>
    </source>
</evidence>
<dbReference type="InterPro" id="IPR000277">
    <property type="entry name" value="Cys/Met-Metab_PyrdxlP-dep_enz"/>
</dbReference>
<dbReference type="Proteomes" id="UP000231912">
    <property type="component" value="Unassembled WGS sequence"/>
</dbReference>
<comment type="similarity">
    <text evidence="3">Belongs to the trans-sulfuration enzymes family.</text>
</comment>
<dbReference type="PANTHER" id="PTHR42699">
    <property type="match status" value="1"/>
</dbReference>
<organism evidence="4 5">
    <name type="scientific">Leptospira wolffii</name>
    <dbReference type="NCBI Taxonomy" id="409998"/>
    <lineage>
        <taxon>Bacteria</taxon>
        <taxon>Pseudomonadati</taxon>
        <taxon>Spirochaetota</taxon>
        <taxon>Spirochaetia</taxon>
        <taxon>Leptospirales</taxon>
        <taxon>Leptospiraceae</taxon>
        <taxon>Leptospira</taxon>
    </lineage>
</organism>
<dbReference type="Gene3D" id="3.90.1150.10">
    <property type="entry name" value="Aspartate Aminotransferase, domain 1"/>
    <property type="match status" value="1"/>
</dbReference>
<protein>
    <submittedName>
        <fullName evidence="4">Cys/Met metabolism PLP-dependent enzyme</fullName>
    </submittedName>
</protein>
<comment type="caution">
    <text evidence="4">The sequence shown here is derived from an EMBL/GenBank/DDBJ whole genome shotgun (WGS) entry which is preliminary data.</text>
</comment>
<keyword evidence="2 3" id="KW-0663">Pyridoxal phosphate</keyword>
<gene>
    <name evidence="4" type="ORF">CH371_02815</name>
</gene>
<accession>A0A2M9ZFA7</accession>
<dbReference type="GO" id="GO:0030170">
    <property type="term" value="F:pyridoxal phosphate binding"/>
    <property type="evidence" value="ECO:0007669"/>
    <property type="project" value="InterPro"/>
</dbReference>
<sequence length="502" mass="56846">MIQEIHEPHRRVCGERIPFENIHAVSMSLPEVADVIGYEEKRVETLSRLKAGYPRFVAHAYVEKILDLNRESKGIEGPEFVINSRKVAEHIISLFDIEGAVIFEDDGIVTLTIPPDKDKEAKVLSFIQHTGCLVSSRKAEDYLYKKGVLDSVFAEESVKDKPYRKIVDTLSSFYSGKKMEVLLSTSGMNAIYSAFKVLDRLRAKEGKDIWLRLGWLYVDNIRILEKYSRGSQIFHEVVDLKELEQFLEKEGHRVAAILTESPTNPLIQVPDYPELKRLLEKYGIPLVADISVAGSAVVDLSPYADIIVESLTKFASGNADVMMGALILNPSSPYFEEFKKECPEYVETPYIRDCERLAFEIQGYEERVREIGKNAAILADFFHHHPKIKAVHWSGSEENHGNFSKIAREKDLHCGVITIEPGVPLESFYDSLQLLKGPSFGTEFTLNMLYMYLAHYELVSTEAGRGFLKEVGLDPCLVRISIGRENPDFLISEFKKALGDKT</sequence>
<proteinExistence type="inferred from homology"/>
<dbReference type="InterPro" id="IPR015424">
    <property type="entry name" value="PyrdxlP-dep_Trfase"/>
</dbReference>
<dbReference type="GO" id="GO:0019346">
    <property type="term" value="P:transsulfuration"/>
    <property type="evidence" value="ECO:0007669"/>
    <property type="project" value="InterPro"/>
</dbReference>
<dbReference type="Pfam" id="PF01053">
    <property type="entry name" value="Cys_Met_Meta_PP"/>
    <property type="match status" value="1"/>
</dbReference>
<dbReference type="InterPro" id="IPR015421">
    <property type="entry name" value="PyrdxlP-dep_Trfase_major"/>
</dbReference>
<evidence type="ECO:0000313" key="5">
    <source>
        <dbReference type="Proteomes" id="UP000231912"/>
    </source>
</evidence>
<dbReference type="Gene3D" id="3.40.640.10">
    <property type="entry name" value="Type I PLP-dependent aspartate aminotransferase-like (Major domain)"/>
    <property type="match status" value="1"/>
</dbReference>
<dbReference type="AlphaFoldDB" id="A0A2M9ZFA7"/>